<feature type="compositionally biased region" description="Polar residues" evidence="1">
    <location>
        <begin position="63"/>
        <end position="79"/>
    </location>
</feature>
<feature type="region of interest" description="Disordered" evidence="1">
    <location>
        <begin position="162"/>
        <end position="229"/>
    </location>
</feature>
<name>A0ABR4N4D6_9FUNG</name>
<feature type="compositionally biased region" description="Basic and acidic residues" evidence="1">
    <location>
        <begin position="428"/>
        <end position="438"/>
    </location>
</feature>
<sequence length="472" mass="48659">MVEQEMQRTARERLIQKSVVGKDLQQQTDEAHAQPPSPYLARQSPPSPASQHQQQLQPERAATVSSGRTSRSPLLTSAAQLPAGAASKAKPPPPPPHSAQSSLGAGSSSAGSLKTPQQQPEPSLAPASRPASSLSTTEWQIRVMSLQSEIETLRKDKIALESQLRQLGHQPVTSLKSSPSPDPHSSVAQTGEQPQTDATPAESTGPDKASSGTPGEQAPEGASSAGQVWKEIKTLSTAIMQKLGVEQQSVAVLPKQPPDQTPAPIQPVDSSLAPVDTDETAKQQEARPASTTADSQVASPSQLPTSQPSIVAREQHTPSLSDKAAPAKPTVARKPASLSGTSASTTSSGNSKLPFAHQHSTAASLASQTTTAAPSSTPSPAQTSAPASAPAPAPAQAPTSVVPVADTTARIPDLPKKPAPSLNAAKAAADDLPKKRTEPAVSSNAVLPKDDPVDLGTEFKSDLLNIMGSFGF</sequence>
<dbReference type="Proteomes" id="UP001527925">
    <property type="component" value="Unassembled WGS sequence"/>
</dbReference>
<feature type="compositionally biased region" description="Low complexity" evidence="1">
    <location>
        <begin position="98"/>
        <end position="113"/>
    </location>
</feature>
<feature type="compositionally biased region" description="Low complexity" evidence="1">
    <location>
        <begin position="360"/>
        <end position="388"/>
    </location>
</feature>
<comment type="caution">
    <text evidence="2">The sequence shown here is derived from an EMBL/GenBank/DDBJ whole genome shotgun (WGS) entry which is preliminary data.</text>
</comment>
<keyword evidence="3" id="KW-1185">Reference proteome</keyword>
<protein>
    <submittedName>
        <fullName evidence="2">Uncharacterized protein</fullName>
    </submittedName>
</protein>
<feature type="compositionally biased region" description="Polar residues" evidence="1">
    <location>
        <begin position="186"/>
        <end position="202"/>
    </location>
</feature>
<feature type="compositionally biased region" description="Low complexity" evidence="1">
    <location>
        <begin position="49"/>
        <end position="58"/>
    </location>
</feature>
<feature type="compositionally biased region" description="Low complexity" evidence="1">
    <location>
        <begin position="336"/>
        <end position="351"/>
    </location>
</feature>
<feature type="compositionally biased region" description="Pro residues" evidence="1">
    <location>
        <begin position="255"/>
        <end position="265"/>
    </location>
</feature>
<evidence type="ECO:0000313" key="3">
    <source>
        <dbReference type="Proteomes" id="UP001527925"/>
    </source>
</evidence>
<feature type="compositionally biased region" description="Polar residues" evidence="1">
    <location>
        <begin position="289"/>
        <end position="309"/>
    </location>
</feature>
<evidence type="ECO:0000256" key="1">
    <source>
        <dbReference type="SAM" id="MobiDB-lite"/>
    </source>
</evidence>
<gene>
    <name evidence="2" type="ORF">HK105_205974</name>
</gene>
<dbReference type="EMBL" id="JADGIZ020000033">
    <property type="protein sequence ID" value="KAL2914407.1"/>
    <property type="molecule type" value="Genomic_DNA"/>
</dbReference>
<evidence type="ECO:0000313" key="2">
    <source>
        <dbReference type="EMBL" id="KAL2914407.1"/>
    </source>
</evidence>
<accession>A0ABR4N4D6</accession>
<feature type="region of interest" description="Disordered" evidence="1">
    <location>
        <begin position="250"/>
        <end position="454"/>
    </location>
</feature>
<reference evidence="2 3" key="1">
    <citation type="submission" date="2023-09" db="EMBL/GenBank/DDBJ databases">
        <title>Pangenome analysis of Batrachochytrium dendrobatidis and related Chytrids.</title>
        <authorList>
            <person name="Yacoub M.N."/>
            <person name="Stajich J.E."/>
            <person name="James T.Y."/>
        </authorList>
    </citation>
    <scope>NUCLEOTIDE SEQUENCE [LARGE SCALE GENOMIC DNA]</scope>
    <source>
        <strain evidence="2 3">JEL0888</strain>
    </source>
</reference>
<feature type="compositionally biased region" description="Low complexity" evidence="1">
    <location>
        <begin position="122"/>
        <end position="135"/>
    </location>
</feature>
<feature type="region of interest" description="Disordered" evidence="1">
    <location>
        <begin position="1"/>
        <end position="137"/>
    </location>
</feature>
<proteinExistence type="predicted"/>
<feature type="compositionally biased region" description="Low complexity" evidence="1">
    <location>
        <begin position="396"/>
        <end position="405"/>
    </location>
</feature>
<feature type="compositionally biased region" description="Basic and acidic residues" evidence="1">
    <location>
        <begin position="1"/>
        <end position="15"/>
    </location>
</feature>
<organism evidence="2 3">
    <name type="scientific">Polyrhizophydium stewartii</name>
    <dbReference type="NCBI Taxonomy" id="2732419"/>
    <lineage>
        <taxon>Eukaryota</taxon>
        <taxon>Fungi</taxon>
        <taxon>Fungi incertae sedis</taxon>
        <taxon>Chytridiomycota</taxon>
        <taxon>Chytridiomycota incertae sedis</taxon>
        <taxon>Chytridiomycetes</taxon>
        <taxon>Rhizophydiales</taxon>
        <taxon>Rhizophydiales incertae sedis</taxon>
        <taxon>Polyrhizophydium</taxon>
    </lineage>
</organism>